<feature type="transmembrane region" description="Helical" evidence="1">
    <location>
        <begin position="13"/>
        <end position="34"/>
    </location>
</feature>
<dbReference type="AlphaFoldDB" id="A0A0K2TMZ5"/>
<organism evidence="2">
    <name type="scientific">Lepeophtheirus salmonis</name>
    <name type="common">Salmon louse</name>
    <name type="synonym">Caligus salmonis</name>
    <dbReference type="NCBI Taxonomy" id="72036"/>
    <lineage>
        <taxon>Eukaryota</taxon>
        <taxon>Metazoa</taxon>
        <taxon>Ecdysozoa</taxon>
        <taxon>Arthropoda</taxon>
        <taxon>Crustacea</taxon>
        <taxon>Multicrustacea</taxon>
        <taxon>Hexanauplia</taxon>
        <taxon>Copepoda</taxon>
        <taxon>Siphonostomatoida</taxon>
        <taxon>Caligidae</taxon>
        <taxon>Lepeophtheirus</taxon>
    </lineage>
</organism>
<reference evidence="2" key="1">
    <citation type="submission" date="2014-05" db="EMBL/GenBank/DDBJ databases">
        <authorList>
            <person name="Chronopoulou M."/>
        </authorList>
    </citation>
    <scope>NUCLEOTIDE SEQUENCE</scope>
    <source>
        <tissue evidence="2">Whole organism</tissue>
    </source>
</reference>
<keyword evidence="1" id="KW-0812">Transmembrane</keyword>
<proteinExistence type="predicted"/>
<evidence type="ECO:0000256" key="1">
    <source>
        <dbReference type="SAM" id="Phobius"/>
    </source>
</evidence>
<name>A0A0K2TMZ5_LEPSM</name>
<keyword evidence="1" id="KW-0472">Membrane</keyword>
<dbReference type="EMBL" id="HACA01009819">
    <property type="protein sequence ID" value="CDW27180.1"/>
    <property type="molecule type" value="Transcribed_RNA"/>
</dbReference>
<protein>
    <submittedName>
        <fullName evidence="2">Uncharacterized protein</fullName>
    </submittedName>
</protein>
<accession>A0A0K2TMZ5</accession>
<evidence type="ECO:0000313" key="2">
    <source>
        <dbReference type="EMBL" id="CDW27180.1"/>
    </source>
</evidence>
<keyword evidence="1" id="KW-1133">Transmembrane helix</keyword>
<sequence length="40" mass="4746">RNNSHTAIPQIKITLYFFCHLSICLHYFPLLSVLNVDWLN</sequence>
<feature type="non-terminal residue" evidence="2">
    <location>
        <position position="1"/>
    </location>
</feature>